<dbReference type="STRING" id="1172565.AU508_16240"/>
<dbReference type="Gene3D" id="3.30.559.10">
    <property type="entry name" value="Chloramphenicol acetyltransferase-like domain"/>
    <property type="match status" value="3"/>
</dbReference>
<dbReference type="NCBIfam" id="NF003417">
    <property type="entry name" value="PRK04813.1"/>
    <property type="match status" value="3"/>
</dbReference>
<dbReference type="CDD" id="cd17652">
    <property type="entry name" value="A_NRPS_CmdD_like"/>
    <property type="match status" value="1"/>
</dbReference>
<evidence type="ECO:0000256" key="1">
    <source>
        <dbReference type="ARBA" id="ARBA00001957"/>
    </source>
</evidence>
<keyword evidence="4" id="KW-0597">Phosphoprotein</keyword>
<dbReference type="FunFam" id="3.40.50.12780:FF:000012">
    <property type="entry name" value="Non-ribosomal peptide synthetase"/>
    <property type="match status" value="2"/>
</dbReference>
<dbReference type="EMBL" id="RJUJ01000013">
    <property type="protein sequence ID" value="ROH78164.1"/>
    <property type="molecule type" value="Genomic_DNA"/>
</dbReference>
<dbReference type="PANTHER" id="PTHR45527">
    <property type="entry name" value="NONRIBOSOMAL PEPTIDE SYNTHETASE"/>
    <property type="match status" value="1"/>
</dbReference>
<keyword evidence="3" id="KW-0596">Phosphopantetheine</keyword>
<evidence type="ECO:0000313" key="7">
    <source>
        <dbReference type="EMBL" id="ROH78164.1"/>
    </source>
</evidence>
<dbReference type="NCBIfam" id="TIGR01733">
    <property type="entry name" value="AA-adenyl-dom"/>
    <property type="match status" value="2"/>
</dbReference>
<dbReference type="Pfam" id="PF00501">
    <property type="entry name" value="AMP-binding"/>
    <property type="match status" value="3"/>
</dbReference>
<dbReference type="PANTHER" id="PTHR45527:SF1">
    <property type="entry name" value="FATTY ACID SYNTHASE"/>
    <property type="match status" value="1"/>
</dbReference>
<dbReference type="Pfam" id="PF13193">
    <property type="entry name" value="AMP-binding_C"/>
    <property type="match status" value="2"/>
</dbReference>
<dbReference type="PROSITE" id="PS00012">
    <property type="entry name" value="PHOSPHOPANTETHEINE"/>
    <property type="match status" value="1"/>
</dbReference>
<dbReference type="Proteomes" id="UP000274511">
    <property type="component" value="Unassembled WGS sequence"/>
</dbReference>
<dbReference type="FunFam" id="3.40.50.980:FF:000002">
    <property type="entry name" value="Enterobactin synthetase component F"/>
    <property type="match status" value="1"/>
</dbReference>
<dbReference type="InterPro" id="IPR001242">
    <property type="entry name" value="Condensation_dom"/>
</dbReference>
<dbReference type="InterPro" id="IPR036736">
    <property type="entry name" value="ACP-like_sf"/>
</dbReference>
<comment type="similarity">
    <text evidence="2">Belongs to the ATP-dependent AMP-binding enzyme family.</text>
</comment>
<dbReference type="GO" id="GO:0005737">
    <property type="term" value="C:cytoplasm"/>
    <property type="evidence" value="ECO:0007669"/>
    <property type="project" value="TreeGrafter"/>
</dbReference>
<proteinExistence type="inferred from homology"/>
<dbReference type="InterPro" id="IPR009081">
    <property type="entry name" value="PP-bd_ACP"/>
</dbReference>
<dbReference type="Gene3D" id="3.40.50.12780">
    <property type="entry name" value="N-terminal domain of ligase-like"/>
    <property type="match status" value="1"/>
</dbReference>
<dbReference type="InterPro" id="IPR025110">
    <property type="entry name" value="AMP-bd_C"/>
</dbReference>
<dbReference type="Pfam" id="PF00668">
    <property type="entry name" value="Condensation"/>
    <property type="match status" value="3"/>
</dbReference>
<evidence type="ECO:0000256" key="5">
    <source>
        <dbReference type="SAM" id="MobiDB-lite"/>
    </source>
</evidence>
<evidence type="ECO:0000259" key="6">
    <source>
        <dbReference type="PROSITE" id="PS50075"/>
    </source>
</evidence>
<feature type="domain" description="Carrier" evidence="6">
    <location>
        <begin position="986"/>
        <end position="1060"/>
    </location>
</feature>
<comment type="cofactor">
    <cofactor evidence="1">
        <name>pantetheine 4'-phosphate</name>
        <dbReference type="ChEBI" id="CHEBI:47942"/>
    </cofactor>
</comment>
<dbReference type="SUPFAM" id="SSF56801">
    <property type="entry name" value="Acetyl-CoA synthetase-like"/>
    <property type="match status" value="3"/>
</dbReference>
<organism evidence="7 8">
    <name type="scientific">Lonsdalea populi</name>
    <dbReference type="NCBI Taxonomy" id="1172565"/>
    <lineage>
        <taxon>Bacteria</taxon>
        <taxon>Pseudomonadati</taxon>
        <taxon>Pseudomonadota</taxon>
        <taxon>Gammaproteobacteria</taxon>
        <taxon>Enterobacterales</taxon>
        <taxon>Pectobacteriaceae</taxon>
        <taxon>Lonsdalea</taxon>
    </lineage>
</organism>
<dbReference type="GO" id="GO:0044550">
    <property type="term" value="P:secondary metabolite biosynthetic process"/>
    <property type="evidence" value="ECO:0007669"/>
    <property type="project" value="UniProtKB-ARBA"/>
</dbReference>
<dbReference type="InterPro" id="IPR020845">
    <property type="entry name" value="AMP-binding_CS"/>
</dbReference>
<dbReference type="InterPro" id="IPR045851">
    <property type="entry name" value="AMP-bd_C_sf"/>
</dbReference>
<dbReference type="PROSITE" id="PS50075">
    <property type="entry name" value="CARRIER"/>
    <property type="match status" value="2"/>
</dbReference>
<gene>
    <name evidence="7" type="ORF">EC392_13300</name>
</gene>
<dbReference type="Gene3D" id="3.40.50.980">
    <property type="match status" value="4"/>
</dbReference>
<dbReference type="Gene3D" id="3.30.559.30">
    <property type="entry name" value="Nonribosomal peptide synthetase, condensation domain"/>
    <property type="match status" value="3"/>
</dbReference>
<dbReference type="Gene3D" id="2.30.38.10">
    <property type="entry name" value="Luciferase, Domain 3"/>
    <property type="match status" value="2"/>
</dbReference>
<comment type="caution">
    <text evidence="7">The sequence shown here is derived from an EMBL/GenBank/DDBJ whole genome shotgun (WGS) entry which is preliminary data.</text>
</comment>
<dbReference type="GO" id="GO:0003824">
    <property type="term" value="F:catalytic activity"/>
    <property type="evidence" value="ECO:0007669"/>
    <property type="project" value="InterPro"/>
</dbReference>
<dbReference type="Gene3D" id="1.10.1200.10">
    <property type="entry name" value="ACP-like"/>
    <property type="match status" value="2"/>
</dbReference>
<dbReference type="InterPro" id="IPR042099">
    <property type="entry name" value="ANL_N_sf"/>
</dbReference>
<dbReference type="InterPro" id="IPR023213">
    <property type="entry name" value="CAT-like_dom_sf"/>
</dbReference>
<feature type="domain" description="Carrier" evidence="6">
    <location>
        <begin position="2061"/>
        <end position="2135"/>
    </location>
</feature>
<dbReference type="FunFam" id="2.30.38.10:FF:000001">
    <property type="entry name" value="Non-ribosomal peptide synthetase PvdI"/>
    <property type="match status" value="2"/>
</dbReference>
<name>A0A3N0UDJ0_9GAMM</name>
<accession>A0A3N0UDJ0</accession>
<dbReference type="FunFam" id="1.10.1200.10:FF:000005">
    <property type="entry name" value="Nonribosomal peptide synthetase 1"/>
    <property type="match status" value="2"/>
</dbReference>
<dbReference type="CDD" id="cd17646">
    <property type="entry name" value="A_NRPS_AB3403-like"/>
    <property type="match status" value="1"/>
</dbReference>
<dbReference type="InterPro" id="IPR010071">
    <property type="entry name" value="AA_adenyl_dom"/>
</dbReference>
<evidence type="ECO:0000313" key="8">
    <source>
        <dbReference type="Proteomes" id="UP000274511"/>
    </source>
</evidence>
<feature type="non-terminal residue" evidence="7">
    <location>
        <position position="2776"/>
    </location>
</feature>
<evidence type="ECO:0000256" key="4">
    <source>
        <dbReference type="ARBA" id="ARBA00022553"/>
    </source>
</evidence>
<dbReference type="FunFam" id="3.40.50.980:FF:000001">
    <property type="entry name" value="Non-ribosomal peptide synthetase"/>
    <property type="match status" value="2"/>
</dbReference>
<dbReference type="SUPFAM" id="SSF52777">
    <property type="entry name" value="CoA-dependent acyltransferases"/>
    <property type="match status" value="6"/>
</dbReference>
<dbReference type="Pfam" id="PF00550">
    <property type="entry name" value="PP-binding"/>
    <property type="match status" value="2"/>
</dbReference>
<protein>
    <submittedName>
        <fullName evidence="7">Amino acid adenylation domain-containing protein</fullName>
    </submittedName>
</protein>
<dbReference type="InterPro" id="IPR000873">
    <property type="entry name" value="AMP-dep_synth/lig_dom"/>
</dbReference>
<reference evidence="7 8" key="1">
    <citation type="submission" date="2018-10" db="EMBL/GenBank/DDBJ databases">
        <title>New species genome.</title>
        <authorList>
            <person name="Li Y."/>
        </authorList>
    </citation>
    <scope>NUCLEOTIDE SEQUENCE [LARGE SCALE GENOMIC DNA]</scope>
    <source>
        <strain evidence="7 8">L6_4B</strain>
    </source>
</reference>
<dbReference type="CDD" id="cd19544">
    <property type="entry name" value="E-C_NRPS"/>
    <property type="match status" value="2"/>
</dbReference>
<sequence length="2776" mass="307998">MYPNHSQETQPVLNNDHSSNYCRLPLSSTQQVVWLDQTLNPDSSNYNIGIQLRIDGHLDEALFTQAFDMLVSRHDALRLQLVHTDSLPFQELTDAISEPINTVDFSQYDDAESQAQQHIDTLFMRPFDLHERLWRSELMRVSGARWYWQFCCHHLISDGWSLKILFNDLIDTYNRLISREEIKGVAPSYLKFVTEDLAYLSTDNYQSDLKFWLDSYNTLPPALIRRSTPDKKHVCGAAFRHFWQLEHECFQKIEHIASEQGLSVLHFMFAVLAFYFSRTSNTDDIVIGIPIHNRRNARQKSTVGMFSSIIPVRVTVCPQDSFLTVMRKAATELRRCYKHQRFPLTEINHHTRLRQQTGRSHLCDVSLSFEWFKPKVKMSDVNTSLQAYRATQLPLAIFINQYDFEDKNHPVTVEFNFDVNYLSREEVAAIQSRLAVLMDDAIASLDITVEKASILPDAERRQLLVEFNATAADFPQQALIHQLFEAQAARTPDAVAVLFEARSLTYDELNRRANQLAHHLISLGVRPDDRVALCVERSLEMVVALLGILKAGAAYVPLDPGYPAERLAYMLDDAQPVALLTQSGLTAVHTDAVPVVLLDTGAFDAGRDSNPDPQALGLSADNLAYVIYTSGSTGQPKGVMNAHRGLCNRLVWMQRAYRLTPDDRVLQKTPFSFDVSVWEFFWPLLFGARLVMARPDGHKDTGYLARLIEDAGITTLHFVPSMLQQFVQWADTPCDTLKRVICSGEALPADLQQRFFARFNAELHNLYGPTEAAIDVTCWACRRDDMRSFVPIGRPIANTQIYILDAQGQPAPLGVAGEIHIGGVGVARGYLHRPELTAERFIPDPFSTTPDARLYKTGDLGRWLPDGSIEYLGRNDFQVKLRGFRIEPGEIEARLMQCPGIREAVVIAREDSPGDTRLVAYLCPQADAEPDPADLRRRLSQHLAEYMVPGAFVTLDALPLTPNGKLDRKALPAPDQTAVVSRGYEAPQGEVETALADIWQDLLGLARVGRHDHFFELGGHSLMAVGLIEQLRNRGYQLDVRGVFTTPVLHEMAEAMQDSQDEPAFVVPPNLIPEGCTVITPEQLPLVTLTQGDIDAIIKTVPGGAANVQDIYPLSPLQEGILFHYRAQAQGDTYLLYHLIAFDRRERLDAFLDALQQVIDRHDILRTAVCWQGLSQPVQVVWRQAALPIDTFVPTSSDDVPAQLQTHTDPRTRRLDLNQAPLLSADIAHDPLHDEWLLALGLHHLVCDHMTLALIISEIDLLLKNRADALPVPLPYRNFIAQTLSVPVTEHEAYFRDQLADVDTPTLPFDLLDIQGKGENIAVIRVPLPLSLSSAIYHQSRQLGISPGVLFHVAWALVLAHTSGRDDVVFGSVLLGRLQGSAGADRVMGMFINTLPLRVPLADRSVLDAVQSTYHGLTTLLEHEQTPLALAQRCSGVAPPMPLFSALLNYRHTPKSQYVTTWDGMRMLAENVRTNYPFTLSVDDKGDDFSLLVQTIAEIDPARVAHYLLTAIDSLLDALETDPQRAILSLPVLPDAERRQLLETFNATDADFPQQALIHQLFEAQAARTPDAAAVLFEERSLTYDALNRRANRLAHHLISLGVRPDDRVALCAERSLEMVVALLAILKAGAAYVPLDPGYPAERLAYMLDDAQPVALLTQSALVDRLSVTLPTVILDDPRTVGENTPDGNPDPRALGVTPRHLAYVIYTSGSTGKPKGVMIEHRGLCNLARAQADILLVTPSARLLQFASFSFDACFFEVAAALTQGACLVLATRDDLLPGPALLHTLQSQAITHVTLPPVAAGALEPKAALPDLKTLVLAGEACPPALVKRWAAGRRMINAYGPTEATICATVYVCDAQDKRIPPIGRPIANTRIYILDAQGQPAPLGVAGEIHIGGVGVARGYLHRPELTAERFIPDPFSTTPDARLYKTGDLGRWLPDGSIEYLGRNDFQVKLRGFRIELGEIEARLAQCPGILEAVVVAREDTPGEKRLAAYFRARLGAKPTPADLRRRLSRHLAEYMIPGAFVALEAFPLTPNGKLDREALPVPDQTAVATQGYEAPRGEAETALADIWQELLGVARVGRHDNFFELGGHSLMAVSLIEQLSHRGWTLDVRGIFSSPVLYEMAAAIQDHQDNPPLVIPPNRIPEGCRAITPDMLTLVTLTQTEIDTLVETVSGGAANVQDIYPLAPLQEGMLFHHLLQERGDAYLLTALEAFDGRERLNAFLDALQQVIDRHDILRTAICWQEISQPVQVVWRHATLPVNTFVPSGEEDVPAQLRAHIDPRHHRIDLRQAPLLAADIAYDPAHDEWLLALRLHHLVSDHVTLVLIAEEIRSLLQKRTDALPVPPPYRNFIAQIRSTPAEVHEAYFHSQLADVDAPTAPFGLLNVQGNGDNVHESRLKLDTTLALAIRAQASRLNLSPSVLFHAAYALVLAHTSGRDDVVFGSVLSGRLQGVSGADRVMGFFINTLPIRIPLQDRSVLELVRDTYRKLMALLEHEQAPLALAQRCSGIEPSVPLFSALLNYRHSRSDSSDRDAGGYGMRLLTVEERTNYPLTLSVDDLGDNFSLTAQTDAEVDPARLIHFMLATISNLIAALEDTPHQAALSLPILPENECRQLLEAFNATDADFPQHLLVHELFEAQVERSPDAVAVVFGERTLSYAELNRRANQLAHHLMALGVRPDDRVALCVERGPEMVVALLAILKAGAAYIPLDPTYPTERLRYMLEDGKPVTLLTQHALLDRLDSRLPTVLLDDPRTAGQDSPDGNPDARALGLT</sequence>
<dbReference type="SUPFAM" id="SSF47336">
    <property type="entry name" value="ACP-like"/>
    <property type="match status" value="2"/>
</dbReference>
<dbReference type="GO" id="GO:0043041">
    <property type="term" value="P:amino acid activation for nonribosomal peptide biosynthetic process"/>
    <property type="evidence" value="ECO:0007669"/>
    <property type="project" value="TreeGrafter"/>
</dbReference>
<dbReference type="InterPro" id="IPR006162">
    <property type="entry name" value="Ppantetheine_attach_site"/>
</dbReference>
<evidence type="ECO:0000256" key="3">
    <source>
        <dbReference type="ARBA" id="ARBA00022450"/>
    </source>
</evidence>
<dbReference type="PROSITE" id="PS00455">
    <property type="entry name" value="AMP_BINDING"/>
    <property type="match status" value="2"/>
</dbReference>
<dbReference type="GO" id="GO:0031177">
    <property type="term" value="F:phosphopantetheine binding"/>
    <property type="evidence" value="ECO:0007669"/>
    <property type="project" value="TreeGrafter"/>
</dbReference>
<dbReference type="FunFam" id="3.30.300.30:FF:000010">
    <property type="entry name" value="Enterobactin synthetase component F"/>
    <property type="match status" value="2"/>
</dbReference>
<feature type="region of interest" description="Disordered" evidence="5">
    <location>
        <begin position="2753"/>
        <end position="2776"/>
    </location>
</feature>
<dbReference type="Gene3D" id="3.30.300.30">
    <property type="match status" value="2"/>
</dbReference>
<evidence type="ECO:0000256" key="2">
    <source>
        <dbReference type="ARBA" id="ARBA00006432"/>
    </source>
</evidence>